<dbReference type="Proteomes" id="UP001519460">
    <property type="component" value="Unassembled WGS sequence"/>
</dbReference>
<keyword evidence="1" id="KW-0732">Signal</keyword>
<proteinExistence type="predicted"/>
<evidence type="ECO:0000313" key="3">
    <source>
        <dbReference type="Proteomes" id="UP001519460"/>
    </source>
</evidence>
<feature type="chain" id="PRO_5044886897" evidence="1">
    <location>
        <begin position="22"/>
        <end position="112"/>
    </location>
</feature>
<accession>A0ABD0KPB0</accession>
<gene>
    <name evidence="2" type="ORF">BaRGS_00019736</name>
</gene>
<name>A0ABD0KPB0_9CAEN</name>
<comment type="caution">
    <text evidence="2">The sequence shown here is derived from an EMBL/GenBank/DDBJ whole genome shotgun (WGS) entry which is preliminary data.</text>
</comment>
<sequence length="112" mass="12628">MSSWLVNVFVVLMVTCQRGDGGPMSYIVNQGCLYLSHYVKDNYIVLEPTTATTSPDDVNWATWTYTAAESRYMPPELTQALVHCGKEHAFYALDAPAWLIEHYNLTVHDLIG</sequence>
<feature type="signal peptide" evidence="1">
    <location>
        <begin position="1"/>
        <end position="21"/>
    </location>
</feature>
<evidence type="ECO:0000256" key="1">
    <source>
        <dbReference type="SAM" id="SignalP"/>
    </source>
</evidence>
<keyword evidence="3" id="KW-1185">Reference proteome</keyword>
<evidence type="ECO:0000313" key="2">
    <source>
        <dbReference type="EMBL" id="KAK7489075.1"/>
    </source>
</evidence>
<protein>
    <submittedName>
        <fullName evidence="2">Uncharacterized protein</fullName>
    </submittedName>
</protein>
<organism evidence="2 3">
    <name type="scientific">Batillaria attramentaria</name>
    <dbReference type="NCBI Taxonomy" id="370345"/>
    <lineage>
        <taxon>Eukaryota</taxon>
        <taxon>Metazoa</taxon>
        <taxon>Spiralia</taxon>
        <taxon>Lophotrochozoa</taxon>
        <taxon>Mollusca</taxon>
        <taxon>Gastropoda</taxon>
        <taxon>Caenogastropoda</taxon>
        <taxon>Sorbeoconcha</taxon>
        <taxon>Cerithioidea</taxon>
        <taxon>Batillariidae</taxon>
        <taxon>Batillaria</taxon>
    </lineage>
</organism>
<dbReference type="AlphaFoldDB" id="A0ABD0KPB0"/>
<reference evidence="2 3" key="1">
    <citation type="journal article" date="2023" name="Sci. Data">
        <title>Genome assembly of the Korean intertidal mud-creeper Batillaria attramentaria.</title>
        <authorList>
            <person name="Patra A.K."/>
            <person name="Ho P.T."/>
            <person name="Jun S."/>
            <person name="Lee S.J."/>
            <person name="Kim Y."/>
            <person name="Won Y.J."/>
        </authorList>
    </citation>
    <scope>NUCLEOTIDE SEQUENCE [LARGE SCALE GENOMIC DNA]</scope>
    <source>
        <strain evidence="2">Wonlab-2016</strain>
    </source>
</reference>
<dbReference type="EMBL" id="JACVVK020000143">
    <property type="protein sequence ID" value="KAK7489075.1"/>
    <property type="molecule type" value="Genomic_DNA"/>
</dbReference>